<feature type="domain" description="RNA polymerase sigma factor 70 region 4 type 2" evidence="8">
    <location>
        <begin position="135"/>
        <end position="187"/>
    </location>
</feature>
<name>A0A3P5WLI2_9BACL</name>
<dbReference type="NCBIfam" id="TIGR02937">
    <property type="entry name" value="sigma70-ECF"/>
    <property type="match status" value="1"/>
</dbReference>
<protein>
    <recommendedName>
        <fullName evidence="6">RNA polymerase sigma factor</fullName>
    </recommendedName>
</protein>
<dbReference type="GO" id="GO:0006352">
    <property type="term" value="P:DNA-templated transcription initiation"/>
    <property type="evidence" value="ECO:0007669"/>
    <property type="project" value="InterPro"/>
</dbReference>
<keyword evidence="4 6" id="KW-0238">DNA-binding</keyword>
<dbReference type="InterPro" id="IPR000838">
    <property type="entry name" value="RNA_pol_sigma70_ECF_CS"/>
</dbReference>
<keyword evidence="10" id="KW-1185">Reference proteome</keyword>
<evidence type="ECO:0000256" key="2">
    <source>
        <dbReference type="ARBA" id="ARBA00023015"/>
    </source>
</evidence>
<dbReference type="Gene3D" id="1.10.1740.10">
    <property type="match status" value="1"/>
</dbReference>
<comment type="similarity">
    <text evidence="1 6">Belongs to the sigma-70 factor family. ECF subfamily.</text>
</comment>
<dbReference type="AlphaFoldDB" id="A0A3P5WLI2"/>
<evidence type="ECO:0000256" key="6">
    <source>
        <dbReference type="RuleBase" id="RU000716"/>
    </source>
</evidence>
<dbReference type="InterPro" id="IPR013324">
    <property type="entry name" value="RNA_pol_sigma_r3/r4-like"/>
</dbReference>
<gene>
    <name evidence="9" type="primary">sigW_4</name>
    <name evidence="9" type="ORF">FILTAD_00751</name>
</gene>
<dbReference type="PROSITE" id="PS01063">
    <property type="entry name" value="SIGMA70_ECF"/>
    <property type="match status" value="1"/>
</dbReference>
<feature type="domain" description="RNA polymerase sigma-70 region 2" evidence="7">
    <location>
        <begin position="34"/>
        <end position="96"/>
    </location>
</feature>
<evidence type="ECO:0000256" key="3">
    <source>
        <dbReference type="ARBA" id="ARBA00023082"/>
    </source>
</evidence>
<keyword evidence="5 6" id="KW-0804">Transcription</keyword>
<evidence type="ECO:0000259" key="8">
    <source>
        <dbReference type="Pfam" id="PF08281"/>
    </source>
</evidence>
<dbReference type="Proteomes" id="UP000270468">
    <property type="component" value="Unassembled WGS sequence"/>
</dbReference>
<keyword evidence="3 6" id="KW-0731">Sigma factor</keyword>
<dbReference type="InterPro" id="IPR039425">
    <property type="entry name" value="RNA_pol_sigma-70-like"/>
</dbReference>
<dbReference type="Pfam" id="PF04542">
    <property type="entry name" value="Sigma70_r2"/>
    <property type="match status" value="1"/>
</dbReference>
<evidence type="ECO:0000313" key="9">
    <source>
        <dbReference type="EMBL" id="VDC22405.1"/>
    </source>
</evidence>
<dbReference type="InterPro" id="IPR036388">
    <property type="entry name" value="WH-like_DNA-bd_sf"/>
</dbReference>
<dbReference type="EMBL" id="UXAV01000021">
    <property type="protein sequence ID" value="VDC22405.1"/>
    <property type="molecule type" value="Genomic_DNA"/>
</dbReference>
<accession>A0A3P5WLI2</accession>
<dbReference type="PANTHER" id="PTHR43133">
    <property type="entry name" value="RNA POLYMERASE ECF-TYPE SIGMA FACTO"/>
    <property type="match status" value="1"/>
</dbReference>
<dbReference type="PANTHER" id="PTHR43133:SF60">
    <property type="entry name" value="RNA POLYMERASE SIGMA FACTOR SIGV"/>
    <property type="match status" value="1"/>
</dbReference>
<dbReference type="InterPro" id="IPR014284">
    <property type="entry name" value="RNA_pol_sigma-70_dom"/>
</dbReference>
<organism evidence="9 10">
    <name type="scientific">Filibacter tadaridae</name>
    <dbReference type="NCBI Taxonomy" id="2483811"/>
    <lineage>
        <taxon>Bacteria</taxon>
        <taxon>Bacillati</taxon>
        <taxon>Bacillota</taxon>
        <taxon>Bacilli</taxon>
        <taxon>Bacillales</taxon>
        <taxon>Caryophanaceae</taxon>
        <taxon>Filibacter</taxon>
    </lineage>
</organism>
<dbReference type="CDD" id="cd06171">
    <property type="entry name" value="Sigma70_r4"/>
    <property type="match status" value="1"/>
</dbReference>
<proteinExistence type="inferred from homology"/>
<dbReference type="InterPro" id="IPR014294">
    <property type="entry name" value="RNA_pol_sigma-W_bacilli"/>
</dbReference>
<dbReference type="SUPFAM" id="SSF88659">
    <property type="entry name" value="Sigma3 and sigma4 domains of RNA polymerase sigma factors"/>
    <property type="match status" value="1"/>
</dbReference>
<dbReference type="InterPro" id="IPR007627">
    <property type="entry name" value="RNA_pol_sigma70_r2"/>
</dbReference>
<sequence>MERRRYALDELINKRINEVLKGKQDAFEEIVILFQHRLYHVCYRMLNNKQEAEDIAQEAFVRAYINIHTFDQKRKFSTWIFRIATNLCIDRIRKKKPDYHLDAEVPGTEGLTMYSQIAAAGDLPEEQIEKMEAQERIRYEIGRLPDKYRSVIILRYFEELPLQEIGDILELPLGTVKTRVHRGREALRKQMGTM</sequence>
<evidence type="ECO:0000259" key="7">
    <source>
        <dbReference type="Pfam" id="PF04542"/>
    </source>
</evidence>
<dbReference type="GO" id="GO:0003677">
    <property type="term" value="F:DNA binding"/>
    <property type="evidence" value="ECO:0007669"/>
    <property type="project" value="UniProtKB-KW"/>
</dbReference>
<dbReference type="GO" id="GO:0016987">
    <property type="term" value="F:sigma factor activity"/>
    <property type="evidence" value="ECO:0007669"/>
    <property type="project" value="UniProtKB-KW"/>
</dbReference>
<dbReference type="InterPro" id="IPR013249">
    <property type="entry name" value="RNA_pol_sigma70_r4_t2"/>
</dbReference>
<dbReference type="SUPFAM" id="SSF88946">
    <property type="entry name" value="Sigma2 domain of RNA polymerase sigma factors"/>
    <property type="match status" value="1"/>
</dbReference>
<evidence type="ECO:0000256" key="5">
    <source>
        <dbReference type="ARBA" id="ARBA00023163"/>
    </source>
</evidence>
<dbReference type="Pfam" id="PF08281">
    <property type="entry name" value="Sigma70_r4_2"/>
    <property type="match status" value="1"/>
</dbReference>
<dbReference type="InterPro" id="IPR013325">
    <property type="entry name" value="RNA_pol_sigma_r2"/>
</dbReference>
<keyword evidence="2 6" id="KW-0805">Transcription regulation</keyword>
<dbReference type="NCBIfam" id="NF007223">
    <property type="entry name" value="PRK09641.1"/>
    <property type="match status" value="1"/>
</dbReference>
<reference evidence="9 10" key="1">
    <citation type="submission" date="2018-11" db="EMBL/GenBank/DDBJ databases">
        <authorList>
            <person name="Criscuolo A."/>
        </authorList>
    </citation>
    <scope>NUCLEOTIDE SEQUENCE [LARGE SCALE GENOMIC DNA]</scope>
    <source>
        <strain evidence="9">ATB-66</strain>
    </source>
</reference>
<dbReference type="GO" id="GO:0006950">
    <property type="term" value="P:response to stress"/>
    <property type="evidence" value="ECO:0007669"/>
    <property type="project" value="UniProtKB-ARBA"/>
</dbReference>
<dbReference type="NCBIfam" id="TIGR02948">
    <property type="entry name" value="SigW_bacill"/>
    <property type="match status" value="1"/>
</dbReference>
<evidence type="ECO:0000313" key="10">
    <source>
        <dbReference type="Proteomes" id="UP000270468"/>
    </source>
</evidence>
<evidence type="ECO:0000256" key="1">
    <source>
        <dbReference type="ARBA" id="ARBA00010641"/>
    </source>
</evidence>
<evidence type="ECO:0000256" key="4">
    <source>
        <dbReference type="ARBA" id="ARBA00023125"/>
    </source>
</evidence>
<dbReference type="Gene3D" id="1.10.10.10">
    <property type="entry name" value="Winged helix-like DNA-binding domain superfamily/Winged helix DNA-binding domain"/>
    <property type="match status" value="1"/>
</dbReference>